<comment type="caution">
    <text evidence="1">The sequence shown here is derived from an EMBL/GenBank/DDBJ whole genome shotgun (WGS) entry which is preliminary data.</text>
</comment>
<dbReference type="PROSITE" id="PS51257">
    <property type="entry name" value="PROKAR_LIPOPROTEIN"/>
    <property type="match status" value="1"/>
</dbReference>
<reference evidence="1" key="1">
    <citation type="journal article" date="2015" name="BMC Genomics">
        <title>Genome mining reveals unlocked bioactive potential of marine Gram-negative bacteria.</title>
        <authorList>
            <person name="Machado H."/>
            <person name="Sonnenschein E.C."/>
            <person name="Melchiorsen J."/>
            <person name="Gram L."/>
        </authorList>
    </citation>
    <scope>NUCLEOTIDE SEQUENCE</scope>
    <source>
        <strain evidence="1">S2052</strain>
    </source>
</reference>
<accession>A0A837G384</accession>
<organism evidence="1">
    <name type="scientific">Vibrio coralliilyticus</name>
    <dbReference type="NCBI Taxonomy" id="190893"/>
    <lineage>
        <taxon>Bacteria</taxon>
        <taxon>Pseudomonadati</taxon>
        <taxon>Pseudomonadota</taxon>
        <taxon>Gammaproteobacteria</taxon>
        <taxon>Vibrionales</taxon>
        <taxon>Vibrionaceae</taxon>
        <taxon>Vibrio</taxon>
    </lineage>
</organism>
<protein>
    <submittedName>
        <fullName evidence="1">DNA polymerase III subunit beta</fullName>
    </submittedName>
</protein>
<proteinExistence type="predicted"/>
<dbReference type="RefSeq" id="WP_045987016.1">
    <property type="nucleotide sequence ID" value="NZ_CP063051.1"/>
</dbReference>
<evidence type="ECO:0000313" key="1">
    <source>
        <dbReference type="EMBL" id="KJY68744.1"/>
    </source>
</evidence>
<name>A0A837G384_9VIBR</name>
<dbReference type="AlphaFoldDB" id="A0A837G384"/>
<gene>
    <name evidence="1" type="ORF">TW71_19525</name>
</gene>
<sequence>MKKIALVALGAALLAGCSTAPVGWEQDNQTKVEDAMVSLKSNLWLNKMPTLGEVQDQTLHGALYLQSDKVLPATLEVESISIKQGEDSWIIDGDLLDLRTHNQSHWEVAFVWQFAVDADKPVDVALMLKNGDKVEWLVEKDVVIDTVY</sequence>
<dbReference type="EMBL" id="JXXR01000021">
    <property type="protein sequence ID" value="KJY68744.1"/>
    <property type="molecule type" value="Genomic_DNA"/>
</dbReference>